<dbReference type="Gene3D" id="3.40.50.1820">
    <property type="entry name" value="alpha/beta hydrolase"/>
    <property type="match status" value="1"/>
</dbReference>
<dbReference type="PANTHER" id="PTHR43433:SF5">
    <property type="entry name" value="AB HYDROLASE-1 DOMAIN-CONTAINING PROTEIN"/>
    <property type="match status" value="1"/>
</dbReference>
<dbReference type="GO" id="GO:0016787">
    <property type="term" value="F:hydrolase activity"/>
    <property type="evidence" value="ECO:0007669"/>
    <property type="project" value="UniProtKB-KW"/>
</dbReference>
<dbReference type="SUPFAM" id="SSF53474">
    <property type="entry name" value="alpha/beta-Hydrolases"/>
    <property type="match status" value="1"/>
</dbReference>
<comment type="caution">
    <text evidence="2">The sequence shown here is derived from an EMBL/GenBank/DDBJ whole genome shotgun (WGS) entry which is preliminary data.</text>
</comment>
<keyword evidence="2" id="KW-0378">Hydrolase</keyword>
<dbReference type="EMBL" id="JAHBMK020000001">
    <property type="protein sequence ID" value="MDO8225927.1"/>
    <property type="molecule type" value="Genomic_DNA"/>
</dbReference>
<organism evidence="2 3">
    <name type="scientific">Bacillus cabrialesii subsp. tritici</name>
    <dbReference type="NCBI Taxonomy" id="2944916"/>
    <lineage>
        <taxon>Bacteria</taxon>
        <taxon>Bacillati</taxon>
        <taxon>Bacillota</taxon>
        <taxon>Bacilli</taxon>
        <taxon>Bacillales</taxon>
        <taxon>Bacillaceae</taxon>
        <taxon>Bacillus</taxon>
        <taxon>Bacillus cabrialesii</taxon>
    </lineage>
</organism>
<evidence type="ECO:0000313" key="3">
    <source>
        <dbReference type="Proteomes" id="UP001177121"/>
    </source>
</evidence>
<dbReference type="Pfam" id="PF00561">
    <property type="entry name" value="Abhydrolase_1"/>
    <property type="match status" value="1"/>
</dbReference>
<dbReference type="InterPro" id="IPR050471">
    <property type="entry name" value="AB_hydrolase"/>
</dbReference>
<dbReference type="RefSeq" id="WP_213400131.1">
    <property type="nucleotide sequence ID" value="NZ_JAHBMK020000001.1"/>
</dbReference>
<gene>
    <name evidence="2" type="ORF">KHP33_013905</name>
</gene>
<evidence type="ECO:0000259" key="1">
    <source>
        <dbReference type="Pfam" id="PF00561"/>
    </source>
</evidence>
<feature type="domain" description="AB hydrolase-1" evidence="1">
    <location>
        <begin position="25"/>
        <end position="133"/>
    </location>
</feature>
<dbReference type="InterPro" id="IPR029058">
    <property type="entry name" value="AB_hydrolase_fold"/>
</dbReference>
<sequence>MRIVNNGTLQVSGANIHYEVRGTGPIILLIHGGGGDADKFHHVADHLANWYTVVTYDRRGHSRSNLANQTEDYRVETHSDDAHRLLAKLTDKPAYVFGSSSGAVIGLDLCIRHPKQVSVMIPHEPVLLQFLYGNELKQAEQFMEDLKKNHRSEVITLLSSLEPDASHVEQSKDVLTERLLCNSTYFTEYEIQGIINYTLDIEALKMVFTSAPMKVLPAGGSASRDFFPYLCAKALAEQLETEIVEFPGNHVGYNTMHHKDFAERLHDILEKENKHRTMHN</sequence>
<dbReference type="PANTHER" id="PTHR43433">
    <property type="entry name" value="HYDROLASE, ALPHA/BETA FOLD FAMILY PROTEIN"/>
    <property type="match status" value="1"/>
</dbReference>
<dbReference type="Proteomes" id="UP001177121">
    <property type="component" value="Unassembled WGS sequence"/>
</dbReference>
<dbReference type="InterPro" id="IPR000073">
    <property type="entry name" value="AB_hydrolase_1"/>
</dbReference>
<accession>A0ABT9DMS1</accession>
<protein>
    <submittedName>
        <fullName evidence="2">Alpha/beta hydrolase</fullName>
    </submittedName>
</protein>
<reference evidence="2" key="1">
    <citation type="submission" date="2023-07" db="EMBL/GenBank/DDBJ databases">
        <title>Biological control against Fusarium languescens, the causal agent of wilt in Jalapeno peppers, by a novel bacterial subspecies: Bacillus cabrialesii subsp. tritici TSO2.</title>
        <authorList>
            <person name="Montoya-Martinez A.C."/>
            <person name="Figueroa-Brambila K.M."/>
            <person name="Escalante-Beltran A."/>
            <person name="Lopez-Montoya N.D."/>
            <person name="Valenzuela-Ruiz V."/>
            <person name="Parra-Cota F.I."/>
            <person name="Estrada Alvarado M.I."/>
            <person name="De Los Santos Villalobos S."/>
        </authorList>
    </citation>
    <scope>NUCLEOTIDE SEQUENCE</scope>
    <source>
        <strain evidence="2">TSO2</strain>
    </source>
</reference>
<name>A0ABT9DMS1_9BACI</name>
<evidence type="ECO:0000313" key="2">
    <source>
        <dbReference type="EMBL" id="MDO8225927.1"/>
    </source>
</evidence>
<proteinExistence type="predicted"/>
<keyword evidence="3" id="KW-1185">Reference proteome</keyword>